<name>A0A8H3IHP5_9LECA</name>
<reference evidence="2" key="1">
    <citation type="submission" date="2021-03" db="EMBL/GenBank/DDBJ databases">
        <authorList>
            <person name="Tagirdzhanova G."/>
        </authorList>
    </citation>
    <scope>NUCLEOTIDE SEQUENCE</scope>
</reference>
<keyword evidence="3" id="KW-1185">Reference proteome</keyword>
<accession>A0A8H3IHP5</accession>
<evidence type="ECO:0000313" key="3">
    <source>
        <dbReference type="Proteomes" id="UP000664534"/>
    </source>
</evidence>
<sequence length="258" mass="30006">MWRDKHHLRAMDIAAALAFLHPSEYWGMDAADVVNVYEYLQRHQDIPENPFAEWQTMRGMRTHPHWRYYVICASSCNIQRMQNSLAKSLLPVHMHSEMSERRRRYPVFQHHPITKRSPPEPHPHPEKPLTSSLAYKMSSTNPIPPIDDICARWPGLWAQGDLLDSLICCQMFPDQHHMNDDSIAYVLRISYSGCAGMTGKDVVELYEFFLANPAFRSNPITYWQNTKNQNVKDPADRHLVTLAILRFGRKSRPKGKGR</sequence>
<protein>
    <submittedName>
        <fullName evidence="2">Uncharacterized protein</fullName>
    </submittedName>
</protein>
<feature type="compositionally biased region" description="Basic and acidic residues" evidence="1">
    <location>
        <begin position="117"/>
        <end position="127"/>
    </location>
</feature>
<organism evidence="2 3">
    <name type="scientific">Imshaugia aleurites</name>
    <dbReference type="NCBI Taxonomy" id="172621"/>
    <lineage>
        <taxon>Eukaryota</taxon>
        <taxon>Fungi</taxon>
        <taxon>Dikarya</taxon>
        <taxon>Ascomycota</taxon>
        <taxon>Pezizomycotina</taxon>
        <taxon>Lecanoromycetes</taxon>
        <taxon>OSLEUM clade</taxon>
        <taxon>Lecanoromycetidae</taxon>
        <taxon>Lecanorales</taxon>
        <taxon>Lecanorineae</taxon>
        <taxon>Parmeliaceae</taxon>
        <taxon>Imshaugia</taxon>
    </lineage>
</organism>
<gene>
    <name evidence="2" type="ORF">IMSHALPRED_007459</name>
</gene>
<dbReference type="OrthoDB" id="5353879at2759"/>
<dbReference type="EMBL" id="CAJPDT010000049">
    <property type="protein sequence ID" value="CAF9928402.1"/>
    <property type="molecule type" value="Genomic_DNA"/>
</dbReference>
<feature type="region of interest" description="Disordered" evidence="1">
    <location>
        <begin position="111"/>
        <end position="130"/>
    </location>
</feature>
<dbReference type="AlphaFoldDB" id="A0A8H3IHP5"/>
<dbReference type="Proteomes" id="UP000664534">
    <property type="component" value="Unassembled WGS sequence"/>
</dbReference>
<evidence type="ECO:0000313" key="2">
    <source>
        <dbReference type="EMBL" id="CAF9928402.1"/>
    </source>
</evidence>
<proteinExistence type="predicted"/>
<comment type="caution">
    <text evidence="2">The sequence shown here is derived from an EMBL/GenBank/DDBJ whole genome shotgun (WGS) entry which is preliminary data.</text>
</comment>
<evidence type="ECO:0000256" key="1">
    <source>
        <dbReference type="SAM" id="MobiDB-lite"/>
    </source>
</evidence>